<keyword evidence="3" id="KW-1185">Reference proteome</keyword>
<dbReference type="NCBIfam" id="TIGR03729">
    <property type="entry name" value="acc_ester"/>
    <property type="match status" value="1"/>
</dbReference>
<evidence type="ECO:0000259" key="1">
    <source>
        <dbReference type="Pfam" id="PF00149"/>
    </source>
</evidence>
<organism evidence="2 3">
    <name type="scientific">Paenibacillus tyrfis</name>
    <dbReference type="NCBI Taxonomy" id="1501230"/>
    <lineage>
        <taxon>Bacteria</taxon>
        <taxon>Bacillati</taxon>
        <taxon>Bacillota</taxon>
        <taxon>Bacilli</taxon>
        <taxon>Bacillales</taxon>
        <taxon>Paenibacillaceae</taxon>
        <taxon>Paenibacillus</taxon>
    </lineage>
</organism>
<dbReference type="PANTHER" id="PTHR36492:SF2">
    <property type="entry name" value="[ACYL-CARRIER-PROTEIN] PHOSPHODIESTERASE PPTH"/>
    <property type="match status" value="1"/>
</dbReference>
<evidence type="ECO:0000313" key="2">
    <source>
        <dbReference type="EMBL" id="KEQ26671.1"/>
    </source>
</evidence>
<dbReference type="InterPro" id="IPR029052">
    <property type="entry name" value="Metallo-depent_PP-like"/>
</dbReference>
<dbReference type="OrthoDB" id="113290at2"/>
<dbReference type="GO" id="GO:0016787">
    <property type="term" value="F:hydrolase activity"/>
    <property type="evidence" value="ECO:0007669"/>
    <property type="project" value="InterPro"/>
</dbReference>
<proteinExistence type="predicted"/>
<evidence type="ECO:0000313" key="3">
    <source>
        <dbReference type="Proteomes" id="UP000028123"/>
    </source>
</evidence>
<dbReference type="Pfam" id="PF00149">
    <property type="entry name" value="Metallophos"/>
    <property type="match status" value="1"/>
</dbReference>
<dbReference type="SUPFAM" id="SSF56300">
    <property type="entry name" value="Metallo-dependent phosphatases"/>
    <property type="match status" value="1"/>
</dbReference>
<gene>
    <name evidence="2" type="ORF">ET33_33060</name>
</gene>
<dbReference type="InterPro" id="IPR052963">
    <property type="entry name" value="Pantetheine_PDE"/>
</dbReference>
<accession>A0A081P7J8</accession>
<dbReference type="InterPro" id="IPR022302">
    <property type="entry name" value="Phosphoesterase_putative"/>
</dbReference>
<name>A0A081P7J8_9BACL</name>
<sequence>MNIGILSDLHIDTNNPGCSVPVEEALCEAALAQKVDLLLIGGDISNNSATTLKTLRYIRERLSIPCLFVPGNHDLWNIHDPERTAWDSYRELQAFEGNLANGAYMINEEWAVVGDIGWYDYSFGADRYTKEEFDRMSLGERTWQDSLFALWDRPTTEVCDYFVQKLDKQLSALRDKKVIVMTHVLPHRYFTVPYASEVWGYFNAFLGSEQYGKLIESYASSVKLAVCGHVHYRKRQTFGGTLYVCSCLGYTREWSNPGDARTEVAKALSVIELASLEERSPLNS</sequence>
<dbReference type="RefSeq" id="WP_036679599.1">
    <property type="nucleotide sequence ID" value="NZ_JNVM01000006.1"/>
</dbReference>
<dbReference type="eggNOG" id="COG1409">
    <property type="taxonomic scope" value="Bacteria"/>
</dbReference>
<dbReference type="AlphaFoldDB" id="A0A081P7J8"/>
<dbReference type="Gene3D" id="3.60.21.10">
    <property type="match status" value="1"/>
</dbReference>
<dbReference type="PANTHER" id="PTHR36492">
    <property type="match status" value="1"/>
</dbReference>
<dbReference type="InterPro" id="IPR004843">
    <property type="entry name" value="Calcineurin-like_PHP"/>
</dbReference>
<dbReference type="Proteomes" id="UP000028123">
    <property type="component" value="Unassembled WGS sequence"/>
</dbReference>
<feature type="domain" description="Calcineurin-like phosphoesterase" evidence="1">
    <location>
        <begin position="1"/>
        <end position="232"/>
    </location>
</feature>
<protein>
    <recommendedName>
        <fullName evidence="1">Calcineurin-like phosphoesterase domain-containing protein</fullName>
    </recommendedName>
</protein>
<comment type="caution">
    <text evidence="2">The sequence shown here is derived from an EMBL/GenBank/DDBJ whole genome shotgun (WGS) entry which is preliminary data.</text>
</comment>
<reference evidence="2 3" key="1">
    <citation type="submission" date="2014-06" db="EMBL/GenBank/DDBJ databases">
        <title>Draft genome sequence of Paenibacillus sp. MSt1.</title>
        <authorList>
            <person name="Aw Y.K."/>
            <person name="Ong K.S."/>
            <person name="Gan H.M."/>
            <person name="Lee S.M."/>
        </authorList>
    </citation>
    <scope>NUCLEOTIDE SEQUENCE [LARGE SCALE GENOMIC DNA]</scope>
    <source>
        <strain evidence="2 3">MSt1</strain>
    </source>
</reference>
<dbReference type="EMBL" id="JNVM01000006">
    <property type="protein sequence ID" value="KEQ26671.1"/>
    <property type="molecule type" value="Genomic_DNA"/>
</dbReference>